<protein>
    <submittedName>
        <fullName evidence="2">Uncharacterized protein</fullName>
    </submittedName>
</protein>
<keyword evidence="3" id="KW-1185">Reference proteome</keyword>
<feature type="region of interest" description="Disordered" evidence="1">
    <location>
        <begin position="167"/>
        <end position="188"/>
    </location>
</feature>
<dbReference type="Proteomes" id="UP001213000">
    <property type="component" value="Unassembled WGS sequence"/>
</dbReference>
<organism evidence="2 3">
    <name type="scientific">Leucocoprinus birnbaumii</name>
    <dbReference type="NCBI Taxonomy" id="56174"/>
    <lineage>
        <taxon>Eukaryota</taxon>
        <taxon>Fungi</taxon>
        <taxon>Dikarya</taxon>
        <taxon>Basidiomycota</taxon>
        <taxon>Agaricomycotina</taxon>
        <taxon>Agaricomycetes</taxon>
        <taxon>Agaricomycetidae</taxon>
        <taxon>Agaricales</taxon>
        <taxon>Agaricineae</taxon>
        <taxon>Agaricaceae</taxon>
        <taxon>Leucocoprinus</taxon>
    </lineage>
</organism>
<accession>A0AAD5VWW9</accession>
<feature type="compositionally biased region" description="Acidic residues" evidence="1">
    <location>
        <begin position="211"/>
        <end position="252"/>
    </location>
</feature>
<feature type="region of interest" description="Disordered" evidence="1">
    <location>
        <begin position="204"/>
        <end position="252"/>
    </location>
</feature>
<sequence>MVPTPATVLAENPKAYPFWHAQVLGVFHAEVQHTGSKSRDLTWKTLEFLWVRWLGDEHHNDYESGRNAARLPKVGFIEDTQPGDGLKDSYAFSFLDPSLVIRAAHLIPAFNGGRTSKLLSYQGKTEARADEENDDWVNYYVNIFADRDMFMRHLGLGIGHQHCTAANPPTLAAPQDNPPAREGEDYEMEDDTAALDLPVDVDQDVMALSMCDDDDNEGTPDAGDVSDAEDTDEDDDERDLSGSGDEDAYEDM</sequence>
<evidence type="ECO:0000313" key="2">
    <source>
        <dbReference type="EMBL" id="KAJ3569163.1"/>
    </source>
</evidence>
<evidence type="ECO:0000313" key="3">
    <source>
        <dbReference type="Proteomes" id="UP001213000"/>
    </source>
</evidence>
<dbReference type="AlphaFoldDB" id="A0AAD5VWW9"/>
<proteinExistence type="predicted"/>
<name>A0AAD5VWW9_9AGAR</name>
<comment type="caution">
    <text evidence="2">The sequence shown here is derived from an EMBL/GenBank/DDBJ whole genome shotgun (WGS) entry which is preliminary data.</text>
</comment>
<gene>
    <name evidence="2" type="ORF">NP233_g5228</name>
</gene>
<reference evidence="2" key="1">
    <citation type="submission" date="2022-07" db="EMBL/GenBank/DDBJ databases">
        <title>Genome Sequence of Leucocoprinus birnbaumii.</title>
        <authorList>
            <person name="Buettner E."/>
        </authorList>
    </citation>
    <scope>NUCLEOTIDE SEQUENCE</scope>
    <source>
        <strain evidence="2">VT141</strain>
    </source>
</reference>
<evidence type="ECO:0000256" key="1">
    <source>
        <dbReference type="SAM" id="MobiDB-lite"/>
    </source>
</evidence>
<dbReference type="EMBL" id="JANIEX010000303">
    <property type="protein sequence ID" value="KAJ3569163.1"/>
    <property type="molecule type" value="Genomic_DNA"/>
</dbReference>